<dbReference type="PANTHER" id="PTHR23422:SF11">
    <property type="entry name" value="DIPEPTIDYL PEPTIDASE 3"/>
    <property type="match status" value="1"/>
</dbReference>
<reference evidence="3" key="2">
    <citation type="submission" date="2023-01" db="EMBL/GenBank/DDBJ databases">
        <authorList>
            <person name="Petersen C."/>
        </authorList>
    </citation>
    <scope>NUCLEOTIDE SEQUENCE</scope>
    <source>
        <strain evidence="3">IBT 17514</strain>
    </source>
</reference>
<organism evidence="3 4">
    <name type="scientific">Penicillium malachiteum</name>
    <dbReference type="NCBI Taxonomy" id="1324776"/>
    <lineage>
        <taxon>Eukaryota</taxon>
        <taxon>Fungi</taxon>
        <taxon>Dikarya</taxon>
        <taxon>Ascomycota</taxon>
        <taxon>Pezizomycotina</taxon>
        <taxon>Eurotiomycetes</taxon>
        <taxon>Eurotiomycetidae</taxon>
        <taxon>Eurotiales</taxon>
        <taxon>Aspergillaceae</taxon>
        <taxon>Penicillium</taxon>
    </lineage>
</organism>
<comment type="caution">
    <text evidence="3">The sequence shown here is derived from an EMBL/GenBank/DDBJ whole genome shotgun (WGS) entry which is preliminary data.</text>
</comment>
<dbReference type="GO" id="GO:0008239">
    <property type="term" value="F:dipeptidyl-peptidase activity"/>
    <property type="evidence" value="ECO:0007669"/>
    <property type="project" value="TreeGrafter"/>
</dbReference>
<dbReference type="EMBL" id="JAQJAN010000019">
    <property type="protein sequence ID" value="KAJ5709381.1"/>
    <property type="molecule type" value="Genomic_DNA"/>
</dbReference>
<evidence type="ECO:0000256" key="2">
    <source>
        <dbReference type="ARBA" id="ARBA00022801"/>
    </source>
</evidence>
<dbReference type="InterPro" id="IPR039461">
    <property type="entry name" value="Peptidase_M49"/>
</dbReference>
<keyword evidence="4" id="KW-1185">Reference proteome</keyword>
<keyword evidence="2" id="KW-0378">Hydrolase</keyword>
<gene>
    <name evidence="3" type="ORF">N7493_010715</name>
</gene>
<dbReference type="AlphaFoldDB" id="A0AAD6HDB7"/>
<dbReference type="Proteomes" id="UP001215712">
    <property type="component" value="Unassembled WGS sequence"/>
</dbReference>
<keyword evidence="1" id="KW-0479">Metal-binding</keyword>
<reference evidence="3" key="1">
    <citation type="journal article" date="2023" name="IMA Fungus">
        <title>Comparative genomic study of the Penicillium genus elucidates a diverse pangenome and 15 lateral gene transfer events.</title>
        <authorList>
            <person name="Petersen C."/>
            <person name="Sorensen T."/>
            <person name="Nielsen M.R."/>
            <person name="Sondergaard T.E."/>
            <person name="Sorensen J.L."/>
            <person name="Fitzpatrick D.A."/>
            <person name="Frisvad J.C."/>
            <person name="Nielsen K.L."/>
        </authorList>
    </citation>
    <scope>NUCLEOTIDE SEQUENCE</scope>
    <source>
        <strain evidence="3">IBT 17514</strain>
    </source>
</reference>
<dbReference type="GO" id="GO:0046872">
    <property type="term" value="F:metal ion binding"/>
    <property type="evidence" value="ECO:0007669"/>
    <property type="project" value="UniProtKB-KW"/>
</dbReference>
<proteinExistence type="predicted"/>
<protein>
    <submittedName>
        <fullName evidence="3">Dipeptidyl-peptidase 3</fullName>
    </submittedName>
</protein>
<dbReference type="GO" id="GO:0005737">
    <property type="term" value="C:cytoplasm"/>
    <property type="evidence" value="ECO:0007669"/>
    <property type="project" value="TreeGrafter"/>
</dbReference>
<accession>A0AAD6HDB7</accession>
<evidence type="ECO:0000256" key="1">
    <source>
        <dbReference type="ARBA" id="ARBA00022723"/>
    </source>
</evidence>
<name>A0AAD6HDB7_9EURO</name>
<dbReference type="Pfam" id="PF03571">
    <property type="entry name" value="Peptidase_M49"/>
    <property type="match status" value="1"/>
</dbReference>
<sequence>MSCAHTLRFIGTVIHEILGHGTGKLLTETAGSFNFDHENKPISPVTGQPVQTWYKPGESWNSVFGNLAPTVEECRAFLVPNYLADNMEILALFGYDESSTPTADDPIIYYAYLRIGIEGLQALGSFKVEDQTWGGDHAQTEMVPYE</sequence>
<evidence type="ECO:0000313" key="3">
    <source>
        <dbReference type="EMBL" id="KAJ5709381.1"/>
    </source>
</evidence>
<dbReference type="PANTHER" id="PTHR23422">
    <property type="entry name" value="DIPEPTIDYL PEPTIDASE III-RELATED"/>
    <property type="match status" value="1"/>
</dbReference>
<evidence type="ECO:0000313" key="4">
    <source>
        <dbReference type="Proteomes" id="UP001215712"/>
    </source>
</evidence>